<evidence type="ECO:0000313" key="4">
    <source>
        <dbReference type="EMBL" id="EEA21316.1"/>
    </source>
</evidence>
<organism evidence="4 5">
    <name type="scientific">Talaromyces marneffei (strain ATCC 18224 / CBS 334.59 / QM 7333)</name>
    <name type="common">Penicillium marneffei</name>
    <dbReference type="NCBI Taxonomy" id="441960"/>
    <lineage>
        <taxon>Eukaryota</taxon>
        <taxon>Fungi</taxon>
        <taxon>Dikarya</taxon>
        <taxon>Ascomycota</taxon>
        <taxon>Pezizomycotina</taxon>
        <taxon>Eurotiomycetes</taxon>
        <taxon>Eurotiomycetidae</taxon>
        <taxon>Eurotiales</taxon>
        <taxon>Trichocomaceae</taxon>
        <taxon>Talaromyces</taxon>
        <taxon>Talaromyces sect. Talaromyces</taxon>
    </lineage>
</organism>
<dbReference type="GO" id="GO:1990904">
    <property type="term" value="C:ribonucleoprotein complex"/>
    <property type="evidence" value="ECO:0007669"/>
    <property type="project" value="TreeGrafter"/>
</dbReference>
<dbReference type="HOGENOM" id="CLU_047018_0_0_1"/>
<evidence type="ECO:0000313" key="5">
    <source>
        <dbReference type="Proteomes" id="UP000001294"/>
    </source>
</evidence>
<dbReference type="OrthoDB" id="1049195at2759"/>
<dbReference type="PANTHER" id="PTHR23003:SF3">
    <property type="entry name" value="FI21236P1-RELATED"/>
    <property type="match status" value="1"/>
</dbReference>
<dbReference type="Pfam" id="PF00076">
    <property type="entry name" value="RRM_1"/>
    <property type="match status" value="1"/>
</dbReference>
<dbReference type="VEuPathDB" id="FungiDB:PMAA_051270"/>
<evidence type="ECO:0000256" key="2">
    <source>
        <dbReference type="PROSITE-ProRule" id="PRU00176"/>
    </source>
</evidence>
<dbReference type="Proteomes" id="UP000001294">
    <property type="component" value="Unassembled WGS sequence"/>
</dbReference>
<reference evidence="5" key="1">
    <citation type="journal article" date="2015" name="Genome Announc.">
        <title>Genome sequence of the AIDS-associated pathogen Penicillium marneffei (ATCC18224) and its near taxonomic relative Talaromyces stipitatus (ATCC10500).</title>
        <authorList>
            <person name="Nierman W.C."/>
            <person name="Fedorova-Abrams N.D."/>
            <person name="Andrianopoulos A."/>
        </authorList>
    </citation>
    <scope>NUCLEOTIDE SEQUENCE [LARGE SCALE GENOMIC DNA]</scope>
    <source>
        <strain evidence="5">ATCC 18224 / CBS 334.59 / QM 7333</strain>
    </source>
</reference>
<dbReference type="EMBL" id="DS995903">
    <property type="protein sequence ID" value="EEA21316.1"/>
    <property type="molecule type" value="Genomic_DNA"/>
</dbReference>
<name>B6QMR0_TALMQ</name>
<accession>B6QMR0</accession>
<dbReference type="Gene3D" id="3.30.70.330">
    <property type="match status" value="2"/>
</dbReference>
<dbReference type="SMART" id="SM00360">
    <property type="entry name" value="RRM"/>
    <property type="match status" value="1"/>
</dbReference>
<feature type="domain" description="RRM" evidence="3">
    <location>
        <begin position="322"/>
        <end position="410"/>
    </location>
</feature>
<dbReference type="STRING" id="441960.B6QMR0"/>
<sequence>MHMTTSPPRERGRRGHRSSEEEFVLYLQGIPQHCRWQELKDFVRQTALHIRQAVVYDDQHGYPTGLGQIIVKNEDEAWRTYHRKAFYNGMGWPPLNRDFGQSKFSYETNSWSYEKFVGLGSYIAARREGCQEFCCEDSDAGIACYYGYITPCTPTRHSHGHLQGFSPMMESPGGYGHHHHHTSAGWNVYPDGLGMLTFPSPAITMFPPPPMEQQQIEYPYYFPYSHPMQIPVRGQPMYTETRYPDYHQQQGGPSAFFSQFPPAPSQYYYHHQQQGYHVYGYESRKPSFHSSSTSEIYPNTAAAPYSNEGGINPHQALPQGIRHIIIDNICPGVDIQTLQDHFRDAGHMLHCQIIRDNENGHEARCNELSYPGQCYATATFSTAEEAERAVGMYNGSDLGGSRVVVRLDTEYDPSTAEDSNVNGDGGGVIFIVVYGFVKSAVSVICVVVDGYDFGDIFSVFWIAKLAIIEHSSYEQDIPVPQPSATSR</sequence>
<dbReference type="PROSITE" id="PS50102">
    <property type="entry name" value="RRM"/>
    <property type="match status" value="1"/>
</dbReference>
<gene>
    <name evidence="4" type="ORF">PMAA_051270</name>
</gene>
<protein>
    <submittedName>
        <fullName evidence="4">RNA binding protein</fullName>
    </submittedName>
</protein>
<dbReference type="InterPro" id="IPR012677">
    <property type="entry name" value="Nucleotide-bd_a/b_plait_sf"/>
</dbReference>
<dbReference type="InterPro" id="IPR035979">
    <property type="entry name" value="RBD_domain_sf"/>
</dbReference>
<evidence type="ECO:0000256" key="1">
    <source>
        <dbReference type="ARBA" id="ARBA00022884"/>
    </source>
</evidence>
<keyword evidence="1 2" id="KW-0694">RNA-binding</keyword>
<evidence type="ECO:0000259" key="3">
    <source>
        <dbReference type="PROSITE" id="PS50102"/>
    </source>
</evidence>
<dbReference type="GO" id="GO:0003729">
    <property type="term" value="F:mRNA binding"/>
    <property type="evidence" value="ECO:0007669"/>
    <property type="project" value="TreeGrafter"/>
</dbReference>
<dbReference type="SUPFAM" id="SSF54928">
    <property type="entry name" value="RNA-binding domain, RBD"/>
    <property type="match status" value="2"/>
</dbReference>
<dbReference type="CDD" id="cd00590">
    <property type="entry name" value="RRM_SF"/>
    <property type="match status" value="1"/>
</dbReference>
<dbReference type="InterPro" id="IPR000504">
    <property type="entry name" value="RRM_dom"/>
</dbReference>
<keyword evidence="5" id="KW-1185">Reference proteome</keyword>
<dbReference type="GO" id="GO:0005737">
    <property type="term" value="C:cytoplasm"/>
    <property type="evidence" value="ECO:0007669"/>
    <property type="project" value="TreeGrafter"/>
</dbReference>
<dbReference type="GO" id="GO:0005634">
    <property type="term" value="C:nucleus"/>
    <property type="evidence" value="ECO:0007669"/>
    <property type="project" value="TreeGrafter"/>
</dbReference>
<dbReference type="InterPro" id="IPR050374">
    <property type="entry name" value="RRT5_SRSF_SR"/>
</dbReference>
<proteinExistence type="predicted"/>
<dbReference type="PANTHER" id="PTHR23003">
    <property type="entry name" value="RNA RECOGNITION MOTIF RRM DOMAIN CONTAINING PROTEIN"/>
    <property type="match status" value="1"/>
</dbReference>
<dbReference type="AlphaFoldDB" id="B6QMR0"/>